<keyword evidence="10" id="KW-0407">Ion channel</keyword>
<protein>
    <recommendedName>
        <fullName evidence="15">Ion transport domain-containing protein</fullName>
    </recommendedName>
</protein>
<evidence type="ECO:0000313" key="13">
    <source>
        <dbReference type="EMBL" id="EGD74017.1"/>
    </source>
</evidence>
<name>F2UB04_SALR5</name>
<evidence type="ECO:0000256" key="11">
    <source>
        <dbReference type="SAM" id="MobiDB-lite"/>
    </source>
</evidence>
<evidence type="ECO:0000256" key="6">
    <source>
        <dbReference type="ARBA" id="ARBA00022958"/>
    </source>
</evidence>
<keyword evidence="3" id="KW-0633">Potassium transport</keyword>
<feature type="transmembrane region" description="Helical" evidence="12">
    <location>
        <begin position="223"/>
        <end position="242"/>
    </location>
</feature>
<evidence type="ECO:0000256" key="5">
    <source>
        <dbReference type="ARBA" id="ARBA00022826"/>
    </source>
</evidence>
<comment type="subcellular location">
    <subcellularLocation>
        <location evidence="1">Membrane</location>
        <topology evidence="1">Multi-pass membrane protein</topology>
    </subcellularLocation>
</comment>
<organism evidence="14">
    <name type="scientific">Salpingoeca rosetta (strain ATCC 50818 / BSB-021)</name>
    <dbReference type="NCBI Taxonomy" id="946362"/>
    <lineage>
        <taxon>Eukaryota</taxon>
        <taxon>Choanoflagellata</taxon>
        <taxon>Craspedida</taxon>
        <taxon>Salpingoecidae</taxon>
        <taxon>Salpingoeca</taxon>
    </lineage>
</organism>
<evidence type="ECO:0000256" key="7">
    <source>
        <dbReference type="ARBA" id="ARBA00022989"/>
    </source>
</evidence>
<reference evidence="13" key="1">
    <citation type="submission" date="2009-08" db="EMBL/GenBank/DDBJ databases">
        <title>Annotation of Salpingoeca rosetta.</title>
        <authorList>
            <consortium name="The Broad Institute Genome Sequencing Platform"/>
            <person name="Russ C."/>
            <person name="Cuomo C."/>
            <person name="Burger G."/>
            <person name="Gray M.W."/>
            <person name="Holland P.W.H."/>
            <person name="King N."/>
            <person name="Lang F.B.F."/>
            <person name="Roger A.J."/>
            <person name="Ruiz-Trillo I."/>
            <person name="Young S.K."/>
            <person name="Zeng Q."/>
            <person name="Gargeya S."/>
            <person name="Alvarado L."/>
            <person name="Berlin A."/>
            <person name="Chapman S.B."/>
            <person name="Chen Z."/>
            <person name="Freedman E."/>
            <person name="Gellesch M."/>
            <person name="Goldberg J."/>
            <person name="Griggs A."/>
            <person name="Gujja S."/>
            <person name="Heilman E."/>
            <person name="Heiman D."/>
            <person name="Howarth C."/>
            <person name="Mehta T."/>
            <person name="Neiman D."/>
            <person name="Pearson M."/>
            <person name="Roberts A."/>
            <person name="Saif S."/>
            <person name="Shea T."/>
            <person name="Shenoy N."/>
            <person name="Sisk P."/>
            <person name="Stolte C."/>
            <person name="Sykes S."/>
            <person name="White J."/>
            <person name="Yandava C."/>
            <person name="Haas B."/>
            <person name="Nusbaum C."/>
            <person name="Birren B."/>
        </authorList>
    </citation>
    <scope>NUCLEOTIDE SEQUENCE [LARGE SCALE GENOMIC DNA]</scope>
    <source>
        <strain evidence="13">ATCC 50818</strain>
    </source>
</reference>
<keyword evidence="4 12" id="KW-0812">Transmembrane</keyword>
<dbReference type="AlphaFoldDB" id="F2UB04"/>
<evidence type="ECO:0000256" key="10">
    <source>
        <dbReference type="ARBA" id="ARBA00023303"/>
    </source>
</evidence>
<evidence type="ECO:0000256" key="1">
    <source>
        <dbReference type="ARBA" id="ARBA00004141"/>
    </source>
</evidence>
<keyword evidence="5" id="KW-0631">Potassium channel</keyword>
<feature type="compositionally biased region" description="Basic residues" evidence="11">
    <location>
        <begin position="27"/>
        <end position="40"/>
    </location>
</feature>
<dbReference type="KEGG" id="sre:PTSG_05714"/>
<dbReference type="RefSeq" id="XP_004993579.1">
    <property type="nucleotide sequence ID" value="XM_004993522.1"/>
</dbReference>
<dbReference type="EMBL" id="GL832967">
    <property type="protein sequence ID" value="EGD74017.1"/>
    <property type="molecule type" value="Genomic_DNA"/>
</dbReference>
<dbReference type="Proteomes" id="UP000007799">
    <property type="component" value="Unassembled WGS sequence"/>
</dbReference>
<dbReference type="GO" id="GO:0005228">
    <property type="term" value="F:intracellular sodium-activated potassium channel activity"/>
    <property type="evidence" value="ECO:0007669"/>
    <property type="project" value="TreeGrafter"/>
</dbReference>
<sequence>MEAGAGRVRDDSPSQAEAVAEGQHQRQERRRRRRRRRASYHRTASSNLHQRGLRAYRVSIYSRNLIASLARVIRGDGEHAVAQIHDEESTNTEVFRMESGPVGVIQDIVVFIALVDTVIRAVAHVHAPILTHVDFINVFLTVTVALRLAFDWYDGNFIVPNFLHIWALRGAALSVTTGILRMCQRSSDIVELTVSMLNLILTLFCVVITSMCGVEHLEKGNENNFTLFTALWFVVVTFSTVVRA</sequence>
<feature type="region of interest" description="Disordered" evidence="11">
    <location>
        <begin position="1"/>
        <end position="45"/>
    </location>
</feature>
<evidence type="ECO:0000313" key="14">
    <source>
        <dbReference type="Proteomes" id="UP000007799"/>
    </source>
</evidence>
<keyword evidence="2" id="KW-0813">Transport</keyword>
<keyword evidence="9 12" id="KW-0472">Membrane</keyword>
<accession>F2UB04</accession>
<evidence type="ECO:0000256" key="4">
    <source>
        <dbReference type="ARBA" id="ARBA00022692"/>
    </source>
</evidence>
<evidence type="ECO:0000256" key="3">
    <source>
        <dbReference type="ARBA" id="ARBA00022538"/>
    </source>
</evidence>
<evidence type="ECO:0000256" key="8">
    <source>
        <dbReference type="ARBA" id="ARBA00023065"/>
    </source>
</evidence>
<dbReference type="PANTHER" id="PTHR10027:SF10">
    <property type="entry name" value="SLOWPOKE 2, ISOFORM D"/>
    <property type="match status" value="1"/>
</dbReference>
<dbReference type="GO" id="GO:0015271">
    <property type="term" value="F:outward rectifier potassium channel activity"/>
    <property type="evidence" value="ECO:0007669"/>
    <property type="project" value="TreeGrafter"/>
</dbReference>
<evidence type="ECO:0000256" key="2">
    <source>
        <dbReference type="ARBA" id="ARBA00022448"/>
    </source>
</evidence>
<dbReference type="OrthoDB" id="257992at2759"/>
<evidence type="ECO:0008006" key="15">
    <source>
        <dbReference type="Google" id="ProtNLM"/>
    </source>
</evidence>
<feature type="transmembrane region" description="Helical" evidence="12">
    <location>
        <begin position="192"/>
        <end position="211"/>
    </location>
</feature>
<evidence type="ECO:0000256" key="9">
    <source>
        <dbReference type="ARBA" id="ARBA00023136"/>
    </source>
</evidence>
<dbReference type="SUPFAM" id="SSF81324">
    <property type="entry name" value="Voltage-gated potassium channels"/>
    <property type="match status" value="1"/>
</dbReference>
<dbReference type="GeneID" id="16074155"/>
<keyword evidence="14" id="KW-1185">Reference proteome</keyword>
<feature type="transmembrane region" description="Helical" evidence="12">
    <location>
        <begin position="129"/>
        <end position="150"/>
    </location>
</feature>
<feature type="transmembrane region" description="Helical" evidence="12">
    <location>
        <begin position="162"/>
        <end position="180"/>
    </location>
</feature>
<proteinExistence type="predicted"/>
<dbReference type="InterPro" id="IPR047871">
    <property type="entry name" value="K_chnl_Slo-like"/>
</dbReference>
<dbReference type="GO" id="GO:0005886">
    <property type="term" value="C:plasma membrane"/>
    <property type="evidence" value="ECO:0007669"/>
    <property type="project" value="TreeGrafter"/>
</dbReference>
<keyword evidence="8" id="KW-0406">Ion transport</keyword>
<dbReference type="Gene3D" id="1.10.287.70">
    <property type="match status" value="1"/>
</dbReference>
<evidence type="ECO:0000256" key="12">
    <source>
        <dbReference type="SAM" id="Phobius"/>
    </source>
</evidence>
<dbReference type="InParanoid" id="F2UB04"/>
<keyword evidence="6" id="KW-0630">Potassium</keyword>
<keyword evidence="7 12" id="KW-1133">Transmembrane helix</keyword>
<gene>
    <name evidence="13" type="ORF">PTSG_05714</name>
</gene>
<dbReference type="PANTHER" id="PTHR10027">
    <property type="entry name" value="CALCIUM-ACTIVATED POTASSIUM CHANNEL ALPHA CHAIN"/>
    <property type="match status" value="1"/>
</dbReference>